<gene>
    <name evidence="2" type="primary">cutC</name>
    <name evidence="3" type="ORF">E1956_32250</name>
</gene>
<reference evidence="3 4" key="1">
    <citation type="submission" date="2019-03" db="EMBL/GenBank/DDBJ databases">
        <title>Paraburkholderia sp. 7MH5, isolated from subtropical forest soil.</title>
        <authorList>
            <person name="Gao Z.-H."/>
            <person name="Qiu L.-H."/>
        </authorList>
    </citation>
    <scope>NUCLEOTIDE SEQUENCE [LARGE SCALE GENOMIC DNA]</scope>
    <source>
        <strain evidence="3 4">7MH5</strain>
    </source>
</reference>
<dbReference type="KEGG" id="ppai:E1956_32250"/>
<dbReference type="GO" id="GO:0005507">
    <property type="term" value="F:copper ion binding"/>
    <property type="evidence" value="ECO:0007669"/>
    <property type="project" value="TreeGrafter"/>
</dbReference>
<dbReference type="InterPro" id="IPR005627">
    <property type="entry name" value="CutC-like"/>
</dbReference>
<dbReference type="Gene3D" id="3.20.20.380">
    <property type="entry name" value="Copper homeostasis (CutC) domain"/>
    <property type="match status" value="1"/>
</dbReference>
<dbReference type="PANTHER" id="PTHR12598:SF0">
    <property type="entry name" value="COPPER HOMEOSTASIS PROTEIN CUTC HOMOLOG"/>
    <property type="match status" value="1"/>
</dbReference>
<organism evidence="3 4">
    <name type="scientific">Paraburkholderia pallida</name>
    <dbReference type="NCBI Taxonomy" id="2547399"/>
    <lineage>
        <taxon>Bacteria</taxon>
        <taxon>Pseudomonadati</taxon>
        <taxon>Pseudomonadota</taxon>
        <taxon>Betaproteobacteria</taxon>
        <taxon>Burkholderiales</taxon>
        <taxon>Burkholderiaceae</taxon>
        <taxon>Paraburkholderia</taxon>
    </lineage>
</organism>
<dbReference type="PANTHER" id="PTHR12598">
    <property type="entry name" value="COPPER HOMEOSTASIS PROTEIN CUTC"/>
    <property type="match status" value="1"/>
</dbReference>
<comment type="similarity">
    <text evidence="1 2">Belongs to the CutC family.</text>
</comment>
<evidence type="ECO:0000313" key="3">
    <source>
        <dbReference type="EMBL" id="QBR01817.1"/>
    </source>
</evidence>
<comment type="caution">
    <text evidence="2">Once thought to be involved in copper homeostasis, experiments in E.coli have shown this is not the case.</text>
</comment>
<sequence length="244" mass="24939">MPVSLEVCVDSVDGLEAAIAGGADRIELCSALELGGLTPTPGLIAAAARAPIPVYAMIRPHARSFEWSSADAVAMLAEIDAVRAAGLAGVVLGAALPDGNLDVALLRTLCERAREGHGLGTALHRVFDLVPDPARALEEAIALGFERILTSGGAARAVDGLAMLGDLARRSAGRIAIMPGSGVSADNVARIVEATGATQVHASCREALAQRDGKGVALGFFPAHPGRTSQHLVEAFKQALDSVS</sequence>
<dbReference type="OrthoDB" id="9815677at2"/>
<proteinExistence type="inferred from homology"/>
<dbReference type="SUPFAM" id="SSF110395">
    <property type="entry name" value="CutC-like"/>
    <property type="match status" value="1"/>
</dbReference>
<dbReference type="RefSeq" id="WP_134756840.1">
    <property type="nucleotide sequence ID" value="NZ_CP038150.1"/>
</dbReference>
<protein>
    <recommendedName>
        <fullName evidence="2">PF03932 family protein CutC</fullName>
    </recommendedName>
</protein>
<keyword evidence="2" id="KW-0963">Cytoplasm</keyword>
<dbReference type="InterPro" id="IPR036822">
    <property type="entry name" value="CutC-like_dom_sf"/>
</dbReference>
<evidence type="ECO:0000256" key="1">
    <source>
        <dbReference type="ARBA" id="ARBA00007768"/>
    </source>
</evidence>
<comment type="subcellular location">
    <subcellularLocation>
        <location evidence="2">Cytoplasm</location>
    </subcellularLocation>
</comment>
<keyword evidence="4" id="KW-1185">Reference proteome</keyword>
<dbReference type="Pfam" id="PF03932">
    <property type="entry name" value="CutC"/>
    <property type="match status" value="1"/>
</dbReference>
<dbReference type="HAMAP" id="MF_00795">
    <property type="entry name" value="CutC"/>
    <property type="match status" value="1"/>
</dbReference>
<evidence type="ECO:0000256" key="2">
    <source>
        <dbReference type="HAMAP-Rule" id="MF_00795"/>
    </source>
</evidence>
<accession>A0A4P7D3G7</accession>
<evidence type="ECO:0000313" key="4">
    <source>
        <dbReference type="Proteomes" id="UP000295727"/>
    </source>
</evidence>
<dbReference type="GO" id="GO:0005737">
    <property type="term" value="C:cytoplasm"/>
    <property type="evidence" value="ECO:0007669"/>
    <property type="project" value="UniProtKB-SubCell"/>
</dbReference>
<name>A0A4P7D3G7_9BURK</name>
<dbReference type="Proteomes" id="UP000295727">
    <property type="component" value="Chromosome 3"/>
</dbReference>
<dbReference type="AlphaFoldDB" id="A0A4P7D3G7"/>
<dbReference type="EMBL" id="CP038150">
    <property type="protein sequence ID" value="QBR01817.1"/>
    <property type="molecule type" value="Genomic_DNA"/>
</dbReference>